<comment type="caution">
    <text evidence="8">The sequence shown here is derived from an EMBL/GenBank/DDBJ whole genome shotgun (WGS) entry which is preliminary data.</text>
</comment>
<evidence type="ECO:0000256" key="2">
    <source>
        <dbReference type="ARBA" id="ARBA00005028"/>
    </source>
</evidence>
<sequence length="98" mass="10644">MGHYYTVSAVIVGVGTNASYIESNAGIAKCRGLLTDSDQTVVNVEWGSFRSPQVPLTPFDICSSEAEHNHYDQVEGEMRCGSNPSGSRNYCNEGDEVH</sequence>
<organism evidence="8 9">
    <name type="scientific">Miscanthus lutarioriparius</name>
    <dbReference type="NCBI Taxonomy" id="422564"/>
    <lineage>
        <taxon>Eukaryota</taxon>
        <taxon>Viridiplantae</taxon>
        <taxon>Streptophyta</taxon>
        <taxon>Embryophyta</taxon>
        <taxon>Tracheophyta</taxon>
        <taxon>Spermatophyta</taxon>
        <taxon>Magnoliopsida</taxon>
        <taxon>Liliopsida</taxon>
        <taxon>Poales</taxon>
        <taxon>Poaceae</taxon>
        <taxon>PACMAD clade</taxon>
        <taxon>Panicoideae</taxon>
        <taxon>Andropogonodae</taxon>
        <taxon>Andropogoneae</taxon>
        <taxon>Saccharinae</taxon>
        <taxon>Miscanthus</taxon>
    </lineage>
</organism>
<dbReference type="Gene3D" id="3.40.367.20">
    <property type="match status" value="1"/>
</dbReference>
<accession>A0A811R596</accession>
<dbReference type="GO" id="GO:0005524">
    <property type="term" value="F:ATP binding"/>
    <property type="evidence" value="ECO:0007669"/>
    <property type="project" value="UniProtKB-UniRule"/>
</dbReference>
<dbReference type="GO" id="GO:0001678">
    <property type="term" value="P:intracellular glucose homeostasis"/>
    <property type="evidence" value="ECO:0007669"/>
    <property type="project" value="InterPro"/>
</dbReference>
<dbReference type="EC" id="2.7.1.-" evidence="5"/>
<name>A0A811R596_9POAL</name>
<keyword evidence="5" id="KW-0418">Kinase</keyword>
<comment type="pathway">
    <text evidence="2">Carbohydrate metabolism; hexose metabolism.</text>
</comment>
<dbReference type="InterPro" id="IPR043129">
    <property type="entry name" value="ATPase_NBD"/>
</dbReference>
<evidence type="ECO:0000256" key="4">
    <source>
        <dbReference type="ARBA" id="ARBA00047905"/>
    </source>
</evidence>
<dbReference type="OrthoDB" id="419537at2759"/>
<dbReference type="GO" id="GO:0006096">
    <property type="term" value="P:glycolytic process"/>
    <property type="evidence" value="ECO:0007669"/>
    <property type="project" value="UniProtKB-KW"/>
</dbReference>
<evidence type="ECO:0000313" key="8">
    <source>
        <dbReference type="EMBL" id="CAD6265231.1"/>
    </source>
</evidence>
<dbReference type="PANTHER" id="PTHR19443">
    <property type="entry name" value="HEXOKINASE"/>
    <property type="match status" value="1"/>
</dbReference>
<dbReference type="InterPro" id="IPR001312">
    <property type="entry name" value="Hexokinase"/>
</dbReference>
<evidence type="ECO:0000256" key="5">
    <source>
        <dbReference type="RuleBase" id="RU362007"/>
    </source>
</evidence>
<gene>
    <name evidence="8" type="ORF">NCGR_LOCUS48536</name>
</gene>
<evidence type="ECO:0000256" key="1">
    <source>
        <dbReference type="ARBA" id="ARBA00004921"/>
    </source>
</evidence>
<dbReference type="GO" id="GO:0005536">
    <property type="term" value="F:D-glucose binding"/>
    <property type="evidence" value="ECO:0007669"/>
    <property type="project" value="InterPro"/>
</dbReference>
<keyword evidence="5" id="KW-0067">ATP-binding</keyword>
<dbReference type="GO" id="GO:0004396">
    <property type="term" value="F:hexokinase activity"/>
    <property type="evidence" value="ECO:0007669"/>
    <property type="project" value="UniProtKB-UniRule"/>
</dbReference>
<feature type="region of interest" description="Disordered" evidence="6">
    <location>
        <begin position="76"/>
        <end position="98"/>
    </location>
</feature>
<dbReference type="EMBL" id="CAJGYO010000013">
    <property type="protein sequence ID" value="CAD6265231.1"/>
    <property type="molecule type" value="Genomic_DNA"/>
</dbReference>
<comment type="catalytic activity">
    <reaction evidence="4">
        <text>D-fructose + ATP = D-fructose 6-phosphate + ADP + H(+)</text>
        <dbReference type="Rhea" id="RHEA:16125"/>
        <dbReference type="ChEBI" id="CHEBI:15378"/>
        <dbReference type="ChEBI" id="CHEBI:30616"/>
        <dbReference type="ChEBI" id="CHEBI:37721"/>
        <dbReference type="ChEBI" id="CHEBI:61527"/>
        <dbReference type="ChEBI" id="CHEBI:456216"/>
        <dbReference type="EC" id="2.7.1.1"/>
    </reaction>
    <physiologicalReaction direction="left-to-right" evidence="4">
        <dbReference type="Rhea" id="RHEA:16126"/>
    </physiologicalReaction>
</comment>
<protein>
    <recommendedName>
        <fullName evidence="5">Phosphotransferase</fullName>
        <ecNumber evidence="5">2.7.1.-</ecNumber>
    </recommendedName>
</protein>
<comment type="pathway">
    <text evidence="1">Carbohydrate degradation.</text>
</comment>
<dbReference type="UniPathway" id="UPA00242"/>
<dbReference type="PANTHER" id="PTHR19443:SF19">
    <property type="entry name" value="HEXOKINASE-10"/>
    <property type="match status" value="1"/>
</dbReference>
<dbReference type="GO" id="GO:0005829">
    <property type="term" value="C:cytosol"/>
    <property type="evidence" value="ECO:0007669"/>
    <property type="project" value="TreeGrafter"/>
</dbReference>
<comment type="similarity">
    <text evidence="5">Belongs to the hexokinase family.</text>
</comment>
<evidence type="ECO:0000256" key="6">
    <source>
        <dbReference type="SAM" id="MobiDB-lite"/>
    </source>
</evidence>
<keyword evidence="5" id="KW-0808">Transferase</keyword>
<dbReference type="Pfam" id="PF03727">
    <property type="entry name" value="Hexokinase_2"/>
    <property type="match status" value="1"/>
</dbReference>
<dbReference type="AlphaFoldDB" id="A0A811R596"/>
<dbReference type="Proteomes" id="UP000604825">
    <property type="component" value="Unassembled WGS sequence"/>
</dbReference>
<evidence type="ECO:0000313" key="9">
    <source>
        <dbReference type="Proteomes" id="UP000604825"/>
    </source>
</evidence>
<feature type="domain" description="Hexokinase C-terminal" evidence="7">
    <location>
        <begin position="9"/>
        <end position="74"/>
    </location>
</feature>
<keyword evidence="5" id="KW-0547">Nucleotide-binding</keyword>
<dbReference type="GO" id="GO:0005739">
    <property type="term" value="C:mitochondrion"/>
    <property type="evidence" value="ECO:0007669"/>
    <property type="project" value="TreeGrafter"/>
</dbReference>
<evidence type="ECO:0000256" key="3">
    <source>
        <dbReference type="ARBA" id="ARBA00023152"/>
    </source>
</evidence>
<evidence type="ECO:0000259" key="7">
    <source>
        <dbReference type="Pfam" id="PF03727"/>
    </source>
</evidence>
<reference evidence="8" key="1">
    <citation type="submission" date="2020-10" db="EMBL/GenBank/DDBJ databases">
        <authorList>
            <person name="Han B."/>
            <person name="Lu T."/>
            <person name="Zhao Q."/>
            <person name="Huang X."/>
            <person name="Zhao Y."/>
        </authorList>
    </citation>
    <scope>NUCLEOTIDE SEQUENCE</scope>
</reference>
<proteinExistence type="inferred from homology"/>
<dbReference type="GO" id="GO:0019318">
    <property type="term" value="P:hexose metabolic process"/>
    <property type="evidence" value="ECO:0007669"/>
    <property type="project" value="UniProtKB-UniPathway"/>
</dbReference>
<keyword evidence="9" id="KW-1185">Reference proteome</keyword>
<keyword evidence="3 5" id="KW-0324">Glycolysis</keyword>
<dbReference type="InterPro" id="IPR022673">
    <property type="entry name" value="Hexokinase_C"/>
</dbReference>
<dbReference type="SUPFAM" id="SSF53067">
    <property type="entry name" value="Actin-like ATPase domain"/>
    <property type="match status" value="1"/>
</dbReference>